<dbReference type="Pfam" id="PF05103">
    <property type="entry name" value="DivIVA"/>
    <property type="match status" value="1"/>
</dbReference>
<dbReference type="EMBL" id="JACOPQ010000004">
    <property type="protein sequence ID" value="MBC5736805.1"/>
    <property type="molecule type" value="Genomic_DNA"/>
</dbReference>
<evidence type="ECO:0000313" key="9">
    <source>
        <dbReference type="EMBL" id="MBC5736805.1"/>
    </source>
</evidence>
<evidence type="ECO:0000256" key="2">
    <source>
        <dbReference type="ARBA" id="ARBA00009008"/>
    </source>
</evidence>
<gene>
    <name evidence="9" type="ORF">H8S62_07240</name>
</gene>
<evidence type="ECO:0000256" key="5">
    <source>
        <dbReference type="ARBA" id="ARBA00023054"/>
    </source>
</evidence>
<evidence type="ECO:0000256" key="3">
    <source>
        <dbReference type="ARBA" id="ARBA00022490"/>
    </source>
</evidence>
<dbReference type="Gene3D" id="6.10.250.660">
    <property type="match status" value="1"/>
</dbReference>
<comment type="subcellular location">
    <subcellularLocation>
        <location evidence="1">Cytoplasm</location>
    </subcellularLocation>
</comment>
<evidence type="ECO:0000313" key="10">
    <source>
        <dbReference type="Proteomes" id="UP000607645"/>
    </source>
</evidence>
<keyword evidence="4" id="KW-0132">Cell division</keyword>
<dbReference type="InterPro" id="IPR019933">
    <property type="entry name" value="DivIVA_domain"/>
</dbReference>
<dbReference type="InterPro" id="IPR007793">
    <property type="entry name" value="DivIVA_fam"/>
</dbReference>
<keyword evidence="3" id="KW-0963">Cytoplasm</keyword>
<reference evidence="9" key="1">
    <citation type="submission" date="2020-08" db="EMBL/GenBank/DDBJ databases">
        <title>Genome public.</title>
        <authorList>
            <person name="Liu C."/>
            <person name="Sun Q."/>
        </authorList>
    </citation>
    <scope>NUCLEOTIDE SEQUENCE</scope>
    <source>
        <strain evidence="9">NSJ-52</strain>
    </source>
</reference>
<dbReference type="PANTHER" id="PTHR35794">
    <property type="entry name" value="CELL DIVISION PROTEIN DIVIVA"/>
    <property type="match status" value="1"/>
</dbReference>
<keyword evidence="5 7" id="KW-0175">Coiled coil</keyword>
<feature type="region of interest" description="Disordered" evidence="8">
    <location>
        <begin position="220"/>
        <end position="272"/>
    </location>
</feature>
<dbReference type="PANTHER" id="PTHR35794:SF2">
    <property type="entry name" value="CELL DIVISION PROTEIN DIVIVA"/>
    <property type="match status" value="1"/>
</dbReference>
<evidence type="ECO:0000256" key="4">
    <source>
        <dbReference type="ARBA" id="ARBA00022618"/>
    </source>
</evidence>
<comment type="similarity">
    <text evidence="2">Belongs to the DivIVA family.</text>
</comment>
<dbReference type="Proteomes" id="UP000607645">
    <property type="component" value="Unassembled WGS sequence"/>
</dbReference>
<keyword evidence="6" id="KW-0131">Cell cycle</keyword>
<feature type="coiled-coil region" evidence="7">
    <location>
        <begin position="29"/>
        <end position="124"/>
    </location>
</feature>
<evidence type="ECO:0000256" key="1">
    <source>
        <dbReference type="ARBA" id="ARBA00004496"/>
    </source>
</evidence>
<comment type="caution">
    <text evidence="9">The sequence shown here is derived from an EMBL/GenBank/DDBJ whole genome shotgun (WGS) entry which is preliminary data.</text>
</comment>
<feature type="compositionally biased region" description="Basic and acidic residues" evidence="8">
    <location>
        <begin position="259"/>
        <end position="272"/>
    </location>
</feature>
<dbReference type="GO" id="GO:0005737">
    <property type="term" value="C:cytoplasm"/>
    <property type="evidence" value="ECO:0007669"/>
    <property type="project" value="UniProtKB-SubCell"/>
</dbReference>
<dbReference type="GO" id="GO:0051301">
    <property type="term" value="P:cell division"/>
    <property type="evidence" value="ECO:0007669"/>
    <property type="project" value="UniProtKB-KW"/>
</dbReference>
<feature type="compositionally biased region" description="Basic and acidic residues" evidence="8">
    <location>
        <begin position="220"/>
        <end position="238"/>
    </location>
</feature>
<dbReference type="RefSeq" id="WP_155152165.1">
    <property type="nucleotide sequence ID" value="NZ_JACOPQ010000004.1"/>
</dbReference>
<dbReference type="AlphaFoldDB" id="A0A8J6MCI3"/>
<accession>A0A8J6MCI3</accession>
<protein>
    <submittedName>
        <fullName evidence="9">DivIVA domain-containing protein</fullName>
    </submittedName>
</protein>
<dbReference type="NCBIfam" id="TIGR03544">
    <property type="entry name" value="DivI1A_domain"/>
    <property type="match status" value="1"/>
</dbReference>
<evidence type="ECO:0000256" key="6">
    <source>
        <dbReference type="ARBA" id="ARBA00023306"/>
    </source>
</evidence>
<proteinExistence type="inferred from homology"/>
<name>A0A8J6MCI3_9FIRM</name>
<evidence type="ECO:0000256" key="7">
    <source>
        <dbReference type="SAM" id="Coils"/>
    </source>
</evidence>
<evidence type="ECO:0000256" key="8">
    <source>
        <dbReference type="SAM" id="MobiDB-lite"/>
    </source>
</evidence>
<feature type="compositionally biased region" description="Acidic residues" evidence="8">
    <location>
        <begin position="239"/>
        <end position="253"/>
    </location>
</feature>
<organism evidence="9 10">
    <name type="scientific">Lawsonibacter faecis</name>
    <dbReference type="NCBI Taxonomy" id="2763052"/>
    <lineage>
        <taxon>Bacteria</taxon>
        <taxon>Bacillati</taxon>
        <taxon>Bacillota</taxon>
        <taxon>Clostridia</taxon>
        <taxon>Eubacteriales</taxon>
        <taxon>Oscillospiraceae</taxon>
        <taxon>Lawsonibacter</taxon>
    </lineage>
</organism>
<keyword evidence="10" id="KW-1185">Reference proteome</keyword>
<sequence length="272" mass="30570">MLTPQEVSQHAFAKANFGGYNMAMVDEFLDQLTEDYTALYKENAVLKSKMKVLVDKVEEYRATEDGMRKALLAAQRTADEMVAEAEQKKEALMRTAEAEARAKIEGLRHELESEQLRLTAAQNATTAYVAKLKGLYQHEMEYLSTLSSLTVPEPTTADKAAREIESSMQRIVAEETPAPEAEPEDTVDLSDLQADAPEPEQEGDGGLYAELLELNLDRGAKRAEERRDHERHAARRYEEDGEEEAGDGEDADDSPTQRIDFENLKFGKDFKF</sequence>